<gene>
    <name evidence="2" type="ORF">UFOVP1138_74</name>
    <name evidence="3" type="ORF">UFOVP1394_71</name>
    <name evidence="1" type="ORF">UFOVP975_46</name>
</gene>
<keyword evidence="3" id="KW-0238">DNA-binding</keyword>
<dbReference type="Gene3D" id="1.10.10.10">
    <property type="entry name" value="Winged helix-like DNA-binding domain superfamily/Winged helix DNA-binding domain"/>
    <property type="match status" value="1"/>
</dbReference>
<dbReference type="EMBL" id="LR796921">
    <property type="protein sequence ID" value="CAB4174370.1"/>
    <property type="molecule type" value="Genomic_DNA"/>
</dbReference>
<accession>A0A6J5S7Q0</accession>
<dbReference type="GO" id="GO:0003677">
    <property type="term" value="F:DNA binding"/>
    <property type="evidence" value="ECO:0007669"/>
    <property type="project" value="UniProtKB-KW"/>
</dbReference>
<organism evidence="3">
    <name type="scientific">uncultured Caudovirales phage</name>
    <dbReference type="NCBI Taxonomy" id="2100421"/>
    <lineage>
        <taxon>Viruses</taxon>
        <taxon>Duplodnaviria</taxon>
        <taxon>Heunggongvirae</taxon>
        <taxon>Uroviricota</taxon>
        <taxon>Caudoviricetes</taxon>
        <taxon>Peduoviridae</taxon>
        <taxon>Maltschvirus</taxon>
        <taxon>Maltschvirus maltsch</taxon>
    </lineage>
</organism>
<evidence type="ECO:0000313" key="2">
    <source>
        <dbReference type="EMBL" id="CAB4186317.1"/>
    </source>
</evidence>
<dbReference type="Pfam" id="PF13412">
    <property type="entry name" value="HTH_24"/>
    <property type="match status" value="1"/>
</dbReference>
<protein>
    <submittedName>
        <fullName evidence="3">Winged helix-turn-helix DNA-binding</fullName>
    </submittedName>
</protein>
<dbReference type="EMBL" id="LR797345">
    <property type="protein sequence ID" value="CAB4204453.1"/>
    <property type="molecule type" value="Genomic_DNA"/>
</dbReference>
<proteinExistence type="predicted"/>
<dbReference type="EMBL" id="LR797086">
    <property type="protein sequence ID" value="CAB4186317.1"/>
    <property type="molecule type" value="Genomic_DNA"/>
</dbReference>
<evidence type="ECO:0000313" key="1">
    <source>
        <dbReference type="EMBL" id="CAB4174370.1"/>
    </source>
</evidence>
<dbReference type="InterPro" id="IPR036390">
    <property type="entry name" value="WH_DNA-bd_sf"/>
</dbReference>
<dbReference type="SUPFAM" id="SSF46785">
    <property type="entry name" value="Winged helix' DNA-binding domain"/>
    <property type="match status" value="1"/>
</dbReference>
<reference evidence="3" key="1">
    <citation type="submission" date="2020-05" db="EMBL/GenBank/DDBJ databases">
        <authorList>
            <person name="Chiriac C."/>
            <person name="Salcher M."/>
            <person name="Ghai R."/>
            <person name="Kavagutti S V."/>
        </authorList>
    </citation>
    <scope>NUCLEOTIDE SEQUENCE</scope>
</reference>
<dbReference type="InterPro" id="IPR036388">
    <property type="entry name" value="WH-like_DNA-bd_sf"/>
</dbReference>
<sequence>MSDYMTKARITDPTTSHIAAHKSKNLNRKHQAQIMDILSNKGHHTIYHLAEATGLDVHQVARRMKELEAKGLAMVVVGIDNKPETMFNSKGRPCRVWVRANNTNPQ</sequence>
<name>A0A6J5S7Q0_9CAUD</name>
<evidence type="ECO:0000313" key="3">
    <source>
        <dbReference type="EMBL" id="CAB4204453.1"/>
    </source>
</evidence>